<evidence type="ECO:0008006" key="7">
    <source>
        <dbReference type="Google" id="ProtNLM"/>
    </source>
</evidence>
<dbReference type="InterPro" id="IPR045584">
    <property type="entry name" value="Pilin-like"/>
</dbReference>
<evidence type="ECO:0000256" key="4">
    <source>
        <dbReference type="SAM" id="Phobius"/>
    </source>
</evidence>
<organism evidence="5 6">
    <name type="scientific">Alkalibacterium indicireducens</name>
    <dbReference type="NCBI Taxonomy" id="398758"/>
    <lineage>
        <taxon>Bacteria</taxon>
        <taxon>Bacillati</taxon>
        <taxon>Bacillota</taxon>
        <taxon>Bacilli</taxon>
        <taxon>Lactobacillales</taxon>
        <taxon>Carnobacteriaceae</taxon>
        <taxon>Alkalibacterium</taxon>
    </lineage>
</organism>
<dbReference type="NCBIfam" id="TIGR02532">
    <property type="entry name" value="IV_pilin_GFxxxE"/>
    <property type="match status" value="1"/>
</dbReference>
<comment type="subcellular location">
    <subcellularLocation>
        <location evidence="1">Cell surface</location>
    </subcellularLocation>
</comment>
<feature type="compositionally biased region" description="Basic and acidic residues" evidence="3">
    <location>
        <begin position="98"/>
        <end position="112"/>
    </location>
</feature>
<gene>
    <name evidence="5" type="ORF">GCM10008936_13680</name>
</gene>
<keyword evidence="4" id="KW-0472">Membrane</keyword>
<keyword evidence="4" id="KW-0812">Transmembrane</keyword>
<keyword evidence="6" id="KW-1185">Reference proteome</keyword>
<comment type="caution">
    <text evidence="5">The sequence shown here is derived from an EMBL/GenBank/DDBJ whole genome shotgun (WGS) entry which is preliminary data.</text>
</comment>
<name>A0ABP3KUZ3_9LACT</name>
<dbReference type="EMBL" id="BAAADA010000116">
    <property type="protein sequence ID" value="GAA0486139.1"/>
    <property type="molecule type" value="Genomic_DNA"/>
</dbReference>
<dbReference type="Pfam" id="PF07963">
    <property type="entry name" value="N_methyl"/>
    <property type="match status" value="1"/>
</dbReference>
<dbReference type="Proteomes" id="UP001410648">
    <property type="component" value="Unassembled WGS sequence"/>
</dbReference>
<keyword evidence="2" id="KW-0178">Competence</keyword>
<evidence type="ECO:0000256" key="3">
    <source>
        <dbReference type="SAM" id="MobiDB-lite"/>
    </source>
</evidence>
<evidence type="ECO:0000256" key="2">
    <source>
        <dbReference type="ARBA" id="ARBA00023287"/>
    </source>
</evidence>
<sequence length="112" mass="12071">MRNKIRQMMKKEDGFTLVELLAVIVILGIILAIAIPAIGGVISRANTDAETAENALIEDAARLYFTQNDGATEVSVGTLVEENYLDPSDGNLSSDNTRMVDRTDTGGAELRT</sequence>
<accession>A0ABP3KUZ3</accession>
<dbReference type="SUPFAM" id="SSF54523">
    <property type="entry name" value="Pili subunits"/>
    <property type="match status" value="1"/>
</dbReference>
<reference evidence="6" key="1">
    <citation type="journal article" date="2019" name="Int. J. Syst. Evol. Microbiol.">
        <title>The Global Catalogue of Microorganisms (GCM) 10K type strain sequencing project: providing services to taxonomists for standard genome sequencing and annotation.</title>
        <authorList>
            <consortium name="The Broad Institute Genomics Platform"/>
            <consortium name="The Broad Institute Genome Sequencing Center for Infectious Disease"/>
            <person name="Wu L."/>
            <person name="Ma J."/>
        </authorList>
    </citation>
    <scope>NUCLEOTIDE SEQUENCE [LARGE SCALE GENOMIC DNA]</scope>
    <source>
        <strain evidence="6">JCM 14232</strain>
    </source>
</reference>
<dbReference type="RefSeq" id="WP_346024791.1">
    <property type="nucleotide sequence ID" value="NZ_BAAADA010000116.1"/>
</dbReference>
<dbReference type="InterPro" id="IPR012902">
    <property type="entry name" value="N_methyl_site"/>
</dbReference>
<evidence type="ECO:0000313" key="5">
    <source>
        <dbReference type="EMBL" id="GAA0486139.1"/>
    </source>
</evidence>
<evidence type="ECO:0000313" key="6">
    <source>
        <dbReference type="Proteomes" id="UP001410648"/>
    </source>
</evidence>
<feature type="transmembrane region" description="Helical" evidence="4">
    <location>
        <begin position="20"/>
        <end position="42"/>
    </location>
</feature>
<protein>
    <recommendedName>
        <fullName evidence="7">Prepilin-type N-terminal cleavage/methylation domain-containing protein</fullName>
    </recommendedName>
</protein>
<keyword evidence="4" id="KW-1133">Transmembrane helix</keyword>
<proteinExistence type="predicted"/>
<dbReference type="Gene3D" id="3.30.700.10">
    <property type="entry name" value="Glycoprotein, Type 4 Pilin"/>
    <property type="match status" value="1"/>
</dbReference>
<feature type="region of interest" description="Disordered" evidence="3">
    <location>
        <begin position="85"/>
        <end position="112"/>
    </location>
</feature>
<evidence type="ECO:0000256" key="1">
    <source>
        <dbReference type="ARBA" id="ARBA00004241"/>
    </source>
</evidence>